<keyword evidence="3" id="KW-1185">Reference proteome</keyword>
<dbReference type="EMBL" id="BAABHC010000016">
    <property type="protein sequence ID" value="GAA4438655.1"/>
    <property type="molecule type" value="Genomic_DNA"/>
</dbReference>
<gene>
    <name evidence="2" type="ORF">GCM10023188_34340</name>
</gene>
<reference evidence="3" key="1">
    <citation type="journal article" date="2019" name="Int. J. Syst. Evol. Microbiol.">
        <title>The Global Catalogue of Microorganisms (GCM) 10K type strain sequencing project: providing services to taxonomists for standard genome sequencing and annotation.</title>
        <authorList>
            <consortium name="The Broad Institute Genomics Platform"/>
            <consortium name="The Broad Institute Genome Sequencing Center for Infectious Disease"/>
            <person name="Wu L."/>
            <person name="Ma J."/>
        </authorList>
    </citation>
    <scope>NUCLEOTIDE SEQUENCE [LARGE SCALE GENOMIC DNA]</scope>
    <source>
        <strain evidence="3">JCM 17926</strain>
    </source>
</reference>
<protein>
    <recommendedName>
        <fullName evidence="4">Phospholipase_D-nuclease N-terminal</fullName>
    </recommendedName>
</protein>
<feature type="transmembrane region" description="Helical" evidence="1">
    <location>
        <begin position="7"/>
        <end position="32"/>
    </location>
</feature>
<evidence type="ECO:0008006" key="4">
    <source>
        <dbReference type="Google" id="ProtNLM"/>
    </source>
</evidence>
<feature type="transmembrane region" description="Helical" evidence="1">
    <location>
        <begin position="44"/>
        <end position="66"/>
    </location>
</feature>
<proteinExistence type="predicted"/>
<evidence type="ECO:0000313" key="3">
    <source>
        <dbReference type="Proteomes" id="UP001500552"/>
    </source>
</evidence>
<accession>A0ABP8LYC1</accession>
<sequence length="75" mass="8629">MEPMGDFFLGLGIIGIVLGLVLLIVYLWSIFWSYKDAERRGKPGWLVALVVAFLAWPLGLLVWLLVRPDHRTTYR</sequence>
<keyword evidence="1" id="KW-0472">Membrane</keyword>
<organism evidence="2 3">
    <name type="scientific">Pontibacter saemangeumensis</name>
    <dbReference type="NCBI Taxonomy" id="1084525"/>
    <lineage>
        <taxon>Bacteria</taxon>
        <taxon>Pseudomonadati</taxon>
        <taxon>Bacteroidota</taxon>
        <taxon>Cytophagia</taxon>
        <taxon>Cytophagales</taxon>
        <taxon>Hymenobacteraceae</taxon>
        <taxon>Pontibacter</taxon>
    </lineage>
</organism>
<dbReference type="Proteomes" id="UP001500552">
    <property type="component" value="Unassembled WGS sequence"/>
</dbReference>
<name>A0ABP8LYC1_9BACT</name>
<comment type="caution">
    <text evidence="2">The sequence shown here is derived from an EMBL/GenBank/DDBJ whole genome shotgun (WGS) entry which is preliminary data.</text>
</comment>
<dbReference type="RefSeq" id="WP_345160773.1">
    <property type="nucleotide sequence ID" value="NZ_BAABHC010000016.1"/>
</dbReference>
<evidence type="ECO:0000313" key="2">
    <source>
        <dbReference type="EMBL" id="GAA4438655.1"/>
    </source>
</evidence>
<keyword evidence="1" id="KW-0812">Transmembrane</keyword>
<evidence type="ECO:0000256" key="1">
    <source>
        <dbReference type="SAM" id="Phobius"/>
    </source>
</evidence>
<keyword evidence="1" id="KW-1133">Transmembrane helix</keyword>